<feature type="modified residue" description="4-aspartylphosphate" evidence="3">
    <location>
        <position position="65"/>
    </location>
</feature>
<comment type="caution">
    <text evidence="6">The sequence shown here is derived from an EMBL/GenBank/DDBJ whole genome shotgun (WGS) entry which is preliminary data.</text>
</comment>
<dbReference type="SUPFAM" id="SSF46894">
    <property type="entry name" value="C-terminal effector domain of the bipartite response regulators"/>
    <property type="match status" value="1"/>
</dbReference>
<dbReference type="InterPro" id="IPR000792">
    <property type="entry name" value="Tscrpt_reg_LuxR_C"/>
</dbReference>
<dbReference type="InterPro" id="IPR039420">
    <property type="entry name" value="WalR-like"/>
</dbReference>
<dbReference type="SMART" id="SM00448">
    <property type="entry name" value="REC"/>
    <property type="match status" value="1"/>
</dbReference>
<dbReference type="PRINTS" id="PR00038">
    <property type="entry name" value="HTHLUXR"/>
</dbReference>
<keyword evidence="2" id="KW-0238">DNA-binding</keyword>
<dbReference type="Gene3D" id="1.10.10.10">
    <property type="entry name" value="Winged helix-like DNA-binding domain superfamily/Winged helix DNA-binding domain"/>
    <property type="match status" value="1"/>
</dbReference>
<keyword evidence="7" id="KW-1185">Reference proteome</keyword>
<accession>A0ABQ0W0P7</accession>
<dbReference type="PANTHER" id="PTHR43214">
    <property type="entry name" value="TWO-COMPONENT RESPONSE REGULATOR"/>
    <property type="match status" value="1"/>
</dbReference>
<proteinExistence type="predicted"/>
<protein>
    <submittedName>
        <fullName evidence="6">Oxygen regulatory protein NreC</fullName>
    </submittedName>
</protein>
<keyword evidence="1 3" id="KW-0597">Phosphoprotein</keyword>
<evidence type="ECO:0000313" key="7">
    <source>
        <dbReference type="Proteomes" id="UP000321676"/>
    </source>
</evidence>
<gene>
    <name evidence="6" type="primary">nreC</name>
    <name evidence="6" type="ORF">SMI01S_11000</name>
</gene>
<dbReference type="Pfam" id="PF00072">
    <property type="entry name" value="Response_reg"/>
    <property type="match status" value="1"/>
</dbReference>
<dbReference type="EMBL" id="BJXH01000006">
    <property type="protein sequence ID" value="GEM67494.1"/>
    <property type="molecule type" value="Genomic_DNA"/>
</dbReference>
<evidence type="ECO:0000256" key="2">
    <source>
        <dbReference type="ARBA" id="ARBA00023125"/>
    </source>
</evidence>
<dbReference type="SUPFAM" id="SSF52172">
    <property type="entry name" value="CheY-like"/>
    <property type="match status" value="1"/>
</dbReference>
<feature type="domain" description="Response regulatory" evidence="5">
    <location>
        <begin position="14"/>
        <end position="130"/>
    </location>
</feature>
<dbReference type="PROSITE" id="PS50043">
    <property type="entry name" value="HTH_LUXR_2"/>
    <property type="match status" value="1"/>
</dbReference>
<organism evidence="6 7">
    <name type="scientific">Sphingobacterium mizutaii NBRC 14946 = DSM 11724</name>
    <dbReference type="NCBI Taxonomy" id="1220576"/>
    <lineage>
        <taxon>Bacteria</taxon>
        <taxon>Pseudomonadati</taxon>
        <taxon>Bacteroidota</taxon>
        <taxon>Sphingobacteriia</taxon>
        <taxon>Sphingobacteriales</taxon>
        <taxon>Sphingobacteriaceae</taxon>
        <taxon>Sphingobacterium</taxon>
    </lineage>
</organism>
<dbReference type="InterPro" id="IPR016032">
    <property type="entry name" value="Sig_transdc_resp-reg_C-effctor"/>
</dbReference>
<dbReference type="CDD" id="cd17535">
    <property type="entry name" value="REC_NarL-like"/>
    <property type="match status" value="1"/>
</dbReference>
<dbReference type="InterPro" id="IPR011006">
    <property type="entry name" value="CheY-like_superfamily"/>
</dbReference>
<evidence type="ECO:0000313" key="6">
    <source>
        <dbReference type="EMBL" id="GEM67494.1"/>
    </source>
</evidence>
<evidence type="ECO:0000256" key="3">
    <source>
        <dbReference type="PROSITE-ProRule" id="PRU00169"/>
    </source>
</evidence>
<name>A0ABQ0W0P7_9SPHI</name>
<dbReference type="PROSITE" id="PS00622">
    <property type="entry name" value="HTH_LUXR_1"/>
    <property type="match status" value="1"/>
</dbReference>
<dbReference type="InterPro" id="IPR036388">
    <property type="entry name" value="WH-like_DNA-bd_sf"/>
</dbReference>
<dbReference type="PANTHER" id="PTHR43214:SF43">
    <property type="entry name" value="TWO-COMPONENT RESPONSE REGULATOR"/>
    <property type="match status" value="1"/>
</dbReference>
<reference evidence="6 7" key="1">
    <citation type="submission" date="2019-07" db="EMBL/GenBank/DDBJ databases">
        <title>Whole genome shotgun sequence of Sphingobacterium mizutaii NBRC 14946.</title>
        <authorList>
            <person name="Hosoyama A."/>
            <person name="Uohara A."/>
            <person name="Ohji S."/>
            <person name="Ichikawa N."/>
        </authorList>
    </citation>
    <scope>NUCLEOTIDE SEQUENCE [LARGE SCALE GENOMIC DNA]</scope>
    <source>
        <strain evidence="6 7">NBRC 14946</strain>
    </source>
</reference>
<dbReference type="CDD" id="cd06170">
    <property type="entry name" value="LuxR_C_like"/>
    <property type="match status" value="1"/>
</dbReference>
<dbReference type="Pfam" id="PF00196">
    <property type="entry name" value="GerE"/>
    <property type="match status" value="1"/>
</dbReference>
<dbReference type="PROSITE" id="PS50110">
    <property type="entry name" value="RESPONSE_REGULATORY"/>
    <property type="match status" value="1"/>
</dbReference>
<evidence type="ECO:0000259" key="5">
    <source>
        <dbReference type="PROSITE" id="PS50110"/>
    </source>
</evidence>
<evidence type="ECO:0000259" key="4">
    <source>
        <dbReference type="PROSITE" id="PS50043"/>
    </source>
</evidence>
<dbReference type="Gene3D" id="3.40.50.2300">
    <property type="match status" value="1"/>
</dbReference>
<evidence type="ECO:0000256" key="1">
    <source>
        <dbReference type="ARBA" id="ARBA00022553"/>
    </source>
</evidence>
<feature type="domain" description="HTH luxR-type" evidence="4">
    <location>
        <begin position="161"/>
        <end position="226"/>
    </location>
</feature>
<dbReference type="Proteomes" id="UP000321676">
    <property type="component" value="Unassembled WGS sequence"/>
</dbReference>
<dbReference type="InterPro" id="IPR001789">
    <property type="entry name" value="Sig_transdc_resp-reg_receiver"/>
</dbReference>
<dbReference type="InterPro" id="IPR058245">
    <property type="entry name" value="NreC/VraR/RcsB-like_REC"/>
</dbReference>
<sequence>MYPMEESTPFKPINLLIVEDQQIIVDGLIMILNGHPKFGEINSCTDTNELLTAIQNYKPDVILMDFNMPNMDGIQCIEAVLETNPEQKILMLTGYDDTELIREALRKGALGYVLKNIAKDELIKAIVAVNDRKRHLDQQVQNKVVEAFLMNEDHWKVEQSSNKDAFNLSNREIEILKLIAEGKPSSKIADQLFISANTVDTHRKNIMAKCGVKKITELITFANKNQLL</sequence>
<dbReference type="SMART" id="SM00421">
    <property type="entry name" value="HTH_LUXR"/>
    <property type="match status" value="1"/>
</dbReference>